<dbReference type="Gene3D" id="2.40.70.10">
    <property type="entry name" value="Acid Proteases"/>
    <property type="match status" value="2"/>
</dbReference>
<sequence length="522" mass="57238">MAPFSFLAMVVALSALPWCSRSLTFSSRLVHRFSDEARAAAASSPGGGRWPIRRSAEYFEVLARSDLARQKRRLGGRYQMLYPSEGSQTFSLGNDFGWLHYTWIDIGTPNVSFLVALDAGSDLLWVPCDCIQCAPLSGYHSSLDKDLRMYSPAESRTSRHLPCSHKLCQLGPSCKSPKQPCPYNINYYSENTSSSGLLVEDTLYLASSDGRTSVQASVIIGCGRRQSGDYLDGVAPDGLLGLGFGDISVPSFLAWAGLVRDSFSMCFQEDDSGRIFFGDQGVSTQQSTPFVPANGKYITYIVEVERFCIGAKCVGETSMQALVDSGSSFTYLPNDAYKRVTLEFDRQVNYSRYAFLGYPWEYCYKASPLELPDIPTVALMFAVNKSFVVTNPLFLINGKEGELTGFCLAVNSSEENLATIGQNFMTGHHMVFDRENSKLGWSRSDCRDIDTSIPVTTPPHNRPENPLPTNEQQSNPNGHAVAPAVAGKAPNTMDSSAASPSKVVSHFCLFLLLTQFAVIFVG</sequence>
<dbReference type="EMBL" id="LSRQ01003110">
    <property type="protein sequence ID" value="OAY72389.1"/>
    <property type="molecule type" value="Genomic_DNA"/>
</dbReference>
<dbReference type="STRING" id="4615.A0A199V5P6"/>
<dbReference type="FunFam" id="2.40.70.10:FF:000012">
    <property type="entry name" value="Aspartyl protease family protein 1"/>
    <property type="match status" value="1"/>
</dbReference>
<dbReference type="Pfam" id="PF14543">
    <property type="entry name" value="TAXi_N"/>
    <property type="match status" value="1"/>
</dbReference>
<evidence type="ECO:0000256" key="7">
    <source>
        <dbReference type="ARBA" id="ARBA00022801"/>
    </source>
</evidence>
<evidence type="ECO:0000313" key="17">
    <source>
        <dbReference type="Proteomes" id="UP000092600"/>
    </source>
</evidence>
<dbReference type="Proteomes" id="UP000092600">
    <property type="component" value="Unassembled WGS sequence"/>
</dbReference>
<proteinExistence type="inferred from homology"/>
<dbReference type="SUPFAM" id="SSF50630">
    <property type="entry name" value="Acid proteases"/>
    <property type="match status" value="1"/>
</dbReference>
<evidence type="ECO:0000313" key="16">
    <source>
        <dbReference type="EMBL" id="OAY72389.1"/>
    </source>
</evidence>
<evidence type="ECO:0000256" key="11">
    <source>
        <dbReference type="PIRSR" id="PIRSR601461-1"/>
    </source>
</evidence>
<dbReference type="AlphaFoldDB" id="A0A199V5P6"/>
<keyword evidence="10" id="KW-0449">Lipoprotein</keyword>
<feature type="active site" evidence="11">
    <location>
        <position position="118"/>
    </location>
</feature>
<dbReference type="Pfam" id="PF14541">
    <property type="entry name" value="TAXi_C"/>
    <property type="match status" value="1"/>
</dbReference>
<name>A0A199V5P6_ANACO</name>
<evidence type="ECO:0000256" key="8">
    <source>
        <dbReference type="ARBA" id="ARBA00023136"/>
    </source>
</evidence>
<comment type="subcellular location">
    <subcellularLocation>
        <location evidence="1">Cell membrane</location>
        <topology evidence="1">Lipid-anchor</topology>
    </subcellularLocation>
</comment>
<evidence type="ECO:0000256" key="13">
    <source>
        <dbReference type="SAM" id="MobiDB-lite"/>
    </source>
</evidence>
<evidence type="ECO:0000256" key="14">
    <source>
        <dbReference type="SAM" id="SignalP"/>
    </source>
</evidence>
<feature type="domain" description="Peptidase A1" evidence="15">
    <location>
        <begin position="100"/>
        <end position="442"/>
    </location>
</feature>
<feature type="signal peptide" evidence="14">
    <location>
        <begin position="1"/>
        <end position="22"/>
    </location>
</feature>
<reference evidence="19" key="2">
    <citation type="submission" date="2025-04" db="UniProtKB">
        <authorList>
            <consortium name="RefSeq"/>
        </authorList>
    </citation>
    <scope>IDENTIFICATION</scope>
    <source>
        <tissue evidence="19">Leaf</tissue>
    </source>
</reference>
<keyword evidence="9" id="KW-0325">Glycoprotein</keyword>
<dbReference type="PANTHER" id="PTHR13683">
    <property type="entry name" value="ASPARTYL PROTEASES"/>
    <property type="match status" value="1"/>
</dbReference>
<dbReference type="PROSITE" id="PS00141">
    <property type="entry name" value="ASP_PROTEASE"/>
    <property type="match status" value="1"/>
</dbReference>
<keyword evidence="4 12" id="KW-0645">Protease</keyword>
<keyword evidence="7 12" id="KW-0378">Hydrolase</keyword>
<evidence type="ECO:0000256" key="2">
    <source>
        <dbReference type="ARBA" id="ARBA00007447"/>
    </source>
</evidence>
<dbReference type="GO" id="GO:0005886">
    <property type="term" value="C:plasma membrane"/>
    <property type="evidence" value="ECO:0007669"/>
    <property type="project" value="UniProtKB-SubCell"/>
</dbReference>
<comment type="similarity">
    <text evidence="2 12">Belongs to the peptidase A1 family.</text>
</comment>
<evidence type="ECO:0000256" key="12">
    <source>
        <dbReference type="RuleBase" id="RU000454"/>
    </source>
</evidence>
<accession>A0A199V5P6</accession>
<dbReference type="Gramene" id="Aco001174.1.mrna1">
    <property type="protein sequence ID" value="Aco001174.1.mrna1"/>
    <property type="gene ID" value="Aco001174.1.path1"/>
</dbReference>
<evidence type="ECO:0000256" key="1">
    <source>
        <dbReference type="ARBA" id="ARBA00004193"/>
    </source>
</evidence>
<feature type="chain" id="PRO_5044554520" evidence="14">
    <location>
        <begin position="23"/>
        <end position="522"/>
    </location>
</feature>
<keyword evidence="3" id="KW-1003">Cell membrane</keyword>
<dbReference type="InterPro" id="IPR001969">
    <property type="entry name" value="Aspartic_peptidase_AS"/>
</dbReference>
<feature type="active site" evidence="11">
    <location>
        <position position="324"/>
    </location>
</feature>
<dbReference type="FunFam" id="2.40.70.10:FF:000014">
    <property type="entry name" value="Aspartyl protease family protein 1"/>
    <property type="match status" value="1"/>
</dbReference>
<feature type="region of interest" description="Disordered" evidence="13">
    <location>
        <begin position="451"/>
        <end position="496"/>
    </location>
</feature>
<evidence type="ECO:0000256" key="10">
    <source>
        <dbReference type="ARBA" id="ARBA00023288"/>
    </source>
</evidence>
<dbReference type="OrthoDB" id="2747330at2759"/>
<dbReference type="PROSITE" id="PS51767">
    <property type="entry name" value="PEPTIDASE_A1"/>
    <property type="match status" value="1"/>
</dbReference>
<keyword evidence="8" id="KW-0472">Membrane</keyword>
<dbReference type="GO" id="GO:0004190">
    <property type="term" value="F:aspartic-type endopeptidase activity"/>
    <property type="evidence" value="ECO:0007669"/>
    <property type="project" value="UniProtKB-KW"/>
</dbReference>
<reference evidence="16 17" key="1">
    <citation type="journal article" date="2016" name="DNA Res.">
        <title>The draft genome of MD-2 pineapple using hybrid error correction of long reads.</title>
        <authorList>
            <person name="Redwan R.M."/>
            <person name="Saidin A."/>
            <person name="Kumar S.V."/>
        </authorList>
    </citation>
    <scope>NUCLEOTIDE SEQUENCE [LARGE SCALE GENOMIC DNA]</scope>
    <source>
        <strain evidence="17">cv. MD2</strain>
        <tissue evidence="16">Leaf</tissue>
    </source>
</reference>
<evidence type="ECO:0000256" key="9">
    <source>
        <dbReference type="ARBA" id="ARBA00023180"/>
    </source>
</evidence>
<evidence type="ECO:0000313" key="18">
    <source>
        <dbReference type="Proteomes" id="UP000515123"/>
    </source>
</evidence>
<dbReference type="InterPro" id="IPR032799">
    <property type="entry name" value="TAXi_C"/>
</dbReference>
<evidence type="ECO:0000256" key="3">
    <source>
        <dbReference type="ARBA" id="ARBA00022475"/>
    </source>
</evidence>
<feature type="compositionally biased region" description="Polar residues" evidence="13">
    <location>
        <begin position="467"/>
        <end position="477"/>
    </location>
</feature>
<dbReference type="PANTHER" id="PTHR13683:SF743">
    <property type="entry name" value="ASPARTIC PROTEINASE-LIKE PROTEIN 1"/>
    <property type="match status" value="1"/>
</dbReference>
<evidence type="ECO:0000313" key="19">
    <source>
        <dbReference type="RefSeq" id="XP_020082086.1"/>
    </source>
</evidence>
<dbReference type="GO" id="GO:0006508">
    <property type="term" value="P:proteolysis"/>
    <property type="evidence" value="ECO:0007669"/>
    <property type="project" value="UniProtKB-KW"/>
</dbReference>
<dbReference type="GeneID" id="109705726"/>
<evidence type="ECO:0000256" key="6">
    <source>
        <dbReference type="ARBA" id="ARBA00022750"/>
    </source>
</evidence>
<gene>
    <name evidence="19" type="primary">LOC109705726</name>
    <name evidence="16" type="ORF">ACMD2_03919</name>
</gene>
<protein>
    <submittedName>
        <fullName evidence="16 19">Aspartic proteinase-like protein 1</fullName>
    </submittedName>
</protein>
<dbReference type="PRINTS" id="PR00792">
    <property type="entry name" value="PEPSIN"/>
</dbReference>
<evidence type="ECO:0000259" key="15">
    <source>
        <dbReference type="PROSITE" id="PS51767"/>
    </source>
</evidence>
<evidence type="ECO:0000256" key="4">
    <source>
        <dbReference type="ARBA" id="ARBA00022670"/>
    </source>
</evidence>
<keyword evidence="18" id="KW-1185">Reference proteome</keyword>
<dbReference type="Proteomes" id="UP000515123">
    <property type="component" value="Linkage group 2"/>
</dbReference>
<organism evidence="16 17">
    <name type="scientific">Ananas comosus</name>
    <name type="common">Pineapple</name>
    <name type="synonym">Ananas ananas</name>
    <dbReference type="NCBI Taxonomy" id="4615"/>
    <lineage>
        <taxon>Eukaryota</taxon>
        <taxon>Viridiplantae</taxon>
        <taxon>Streptophyta</taxon>
        <taxon>Embryophyta</taxon>
        <taxon>Tracheophyta</taxon>
        <taxon>Spermatophyta</taxon>
        <taxon>Magnoliopsida</taxon>
        <taxon>Liliopsida</taxon>
        <taxon>Poales</taxon>
        <taxon>Bromeliaceae</taxon>
        <taxon>Bromelioideae</taxon>
        <taxon>Ananas</taxon>
    </lineage>
</organism>
<dbReference type="InterPro" id="IPR033121">
    <property type="entry name" value="PEPTIDASE_A1"/>
</dbReference>
<dbReference type="InterPro" id="IPR001461">
    <property type="entry name" value="Aspartic_peptidase_A1"/>
</dbReference>
<dbReference type="RefSeq" id="XP_020082086.1">
    <property type="nucleotide sequence ID" value="XM_020226497.1"/>
</dbReference>
<keyword evidence="6 12" id="KW-0064">Aspartyl protease</keyword>
<dbReference type="InterPro" id="IPR021109">
    <property type="entry name" value="Peptidase_aspartic_dom_sf"/>
</dbReference>
<keyword evidence="5 14" id="KW-0732">Signal</keyword>
<dbReference type="InterPro" id="IPR032861">
    <property type="entry name" value="TAXi_N"/>
</dbReference>
<evidence type="ECO:0000256" key="5">
    <source>
        <dbReference type="ARBA" id="ARBA00022729"/>
    </source>
</evidence>